<keyword evidence="3" id="KW-1185">Reference proteome</keyword>
<protein>
    <submittedName>
        <fullName evidence="2">Uncharacterized protein</fullName>
    </submittedName>
</protein>
<dbReference type="AlphaFoldDB" id="A0AAD3XFI5"/>
<evidence type="ECO:0000256" key="1">
    <source>
        <dbReference type="SAM" id="MobiDB-lite"/>
    </source>
</evidence>
<evidence type="ECO:0000313" key="2">
    <source>
        <dbReference type="EMBL" id="GMH02805.1"/>
    </source>
</evidence>
<comment type="caution">
    <text evidence="2">The sequence shown here is derived from an EMBL/GenBank/DDBJ whole genome shotgun (WGS) entry which is preliminary data.</text>
</comment>
<accession>A0AAD3XFI5</accession>
<name>A0AAD3XFI5_NEPGR</name>
<reference evidence="2" key="1">
    <citation type="submission" date="2023-05" db="EMBL/GenBank/DDBJ databases">
        <title>Nepenthes gracilis genome sequencing.</title>
        <authorList>
            <person name="Fukushima K."/>
        </authorList>
    </citation>
    <scope>NUCLEOTIDE SEQUENCE</scope>
    <source>
        <strain evidence="2">SING2019-196</strain>
    </source>
</reference>
<organism evidence="2 3">
    <name type="scientific">Nepenthes gracilis</name>
    <name type="common">Slender pitcher plant</name>
    <dbReference type="NCBI Taxonomy" id="150966"/>
    <lineage>
        <taxon>Eukaryota</taxon>
        <taxon>Viridiplantae</taxon>
        <taxon>Streptophyta</taxon>
        <taxon>Embryophyta</taxon>
        <taxon>Tracheophyta</taxon>
        <taxon>Spermatophyta</taxon>
        <taxon>Magnoliopsida</taxon>
        <taxon>eudicotyledons</taxon>
        <taxon>Gunneridae</taxon>
        <taxon>Pentapetalae</taxon>
        <taxon>Caryophyllales</taxon>
        <taxon>Nepenthaceae</taxon>
        <taxon>Nepenthes</taxon>
    </lineage>
</organism>
<sequence length="117" mass="13343">MQSTLQEKLKITELTNKAGRDWEEFESSHRVAEISFAFARDLNSNPDFPSPSTQKGCCNRDKRRMIGGVLWALMDALEAYVKAKSEPHHRRRETYGESVSKTGSSGEGWSRPRRARV</sequence>
<dbReference type="Proteomes" id="UP001279734">
    <property type="component" value="Unassembled WGS sequence"/>
</dbReference>
<evidence type="ECO:0000313" key="3">
    <source>
        <dbReference type="Proteomes" id="UP001279734"/>
    </source>
</evidence>
<dbReference type="EMBL" id="BSYO01000004">
    <property type="protein sequence ID" value="GMH02805.1"/>
    <property type="molecule type" value="Genomic_DNA"/>
</dbReference>
<proteinExistence type="predicted"/>
<gene>
    <name evidence="2" type="ORF">Nepgr_004644</name>
</gene>
<feature type="region of interest" description="Disordered" evidence="1">
    <location>
        <begin position="83"/>
        <end position="117"/>
    </location>
</feature>